<feature type="domain" description="HTH merR-type" evidence="2">
    <location>
        <begin position="1"/>
        <end position="70"/>
    </location>
</feature>
<dbReference type="InterPro" id="IPR047057">
    <property type="entry name" value="MerR_fam"/>
</dbReference>
<name>A0ABN2MCY4_9MICO</name>
<organism evidence="3 4">
    <name type="scientific">Agromyces neolithicus</name>
    <dbReference type="NCBI Taxonomy" id="269420"/>
    <lineage>
        <taxon>Bacteria</taxon>
        <taxon>Bacillati</taxon>
        <taxon>Actinomycetota</taxon>
        <taxon>Actinomycetes</taxon>
        <taxon>Micrococcales</taxon>
        <taxon>Microbacteriaceae</taxon>
        <taxon>Agromyces</taxon>
    </lineage>
</organism>
<accession>A0ABN2MCY4</accession>
<dbReference type="EMBL" id="BAAANJ010000021">
    <property type="protein sequence ID" value="GAA1820347.1"/>
    <property type="molecule type" value="Genomic_DNA"/>
</dbReference>
<sequence length="210" mass="22848">MRMSELSTVTGVPVPTLKYYLREGLLHAGHRQAPNQAQYDDSHVARVRLLRVLREVGGVPVARLRELVAAVDGVTTENIDAMRAAAYALSPVPPRAGPDRQRAREIATAVIEAAGWARVSDDAPDRENLAAAIEVIVGFGTHEDRLSIIDEYARVADAVARFEVADLDAAAPRDALLAQLVVGQVVFGEMLASLRRLAEEHHSAVRFETE</sequence>
<comment type="caution">
    <text evidence="3">The sequence shown here is derived from an EMBL/GenBank/DDBJ whole genome shotgun (WGS) entry which is preliminary data.</text>
</comment>
<dbReference type="SUPFAM" id="SSF46955">
    <property type="entry name" value="Putative DNA-binding domain"/>
    <property type="match status" value="1"/>
</dbReference>
<keyword evidence="4" id="KW-1185">Reference proteome</keyword>
<keyword evidence="1" id="KW-0238">DNA-binding</keyword>
<dbReference type="PROSITE" id="PS50937">
    <property type="entry name" value="HTH_MERR_2"/>
    <property type="match status" value="1"/>
</dbReference>
<dbReference type="InterPro" id="IPR009061">
    <property type="entry name" value="DNA-bd_dom_put_sf"/>
</dbReference>
<dbReference type="PRINTS" id="PR00040">
    <property type="entry name" value="HTHMERR"/>
</dbReference>
<dbReference type="InterPro" id="IPR000551">
    <property type="entry name" value="MerR-type_HTH_dom"/>
</dbReference>
<evidence type="ECO:0000313" key="3">
    <source>
        <dbReference type="EMBL" id="GAA1820347.1"/>
    </source>
</evidence>
<evidence type="ECO:0000256" key="1">
    <source>
        <dbReference type="ARBA" id="ARBA00023125"/>
    </source>
</evidence>
<dbReference type="Proteomes" id="UP001500002">
    <property type="component" value="Unassembled WGS sequence"/>
</dbReference>
<dbReference type="PANTHER" id="PTHR30204">
    <property type="entry name" value="REDOX-CYCLING DRUG-SENSING TRANSCRIPTIONAL ACTIVATOR SOXR"/>
    <property type="match status" value="1"/>
</dbReference>
<dbReference type="Pfam" id="PF13411">
    <property type="entry name" value="MerR_1"/>
    <property type="match status" value="1"/>
</dbReference>
<proteinExistence type="predicted"/>
<dbReference type="PANTHER" id="PTHR30204:SF98">
    <property type="entry name" value="HTH-TYPE TRANSCRIPTIONAL REGULATOR ADHR"/>
    <property type="match status" value="1"/>
</dbReference>
<dbReference type="SMART" id="SM00422">
    <property type="entry name" value="HTH_MERR"/>
    <property type="match status" value="1"/>
</dbReference>
<dbReference type="CDD" id="cd04780">
    <property type="entry name" value="HTH_MerR-like_sg5"/>
    <property type="match status" value="1"/>
</dbReference>
<protein>
    <submittedName>
        <fullName evidence="3">MerR family transcriptional regulator</fullName>
    </submittedName>
</protein>
<dbReference type="Gene3D" id="1.10.1660.10">
    <property type="match status" value="1"/>
</dbReference>
<evidence type="ECO:0000313" key="4">
    <source>
        <dbReference type="Proteomes" id="UP001500002"/>
    </source>
</evidence>
<evidence type="ECO:0000259" key="2">
    <source>
        <dbReference type="PROSITE" id="PS50937"/>
    </source>
</evidence>
<gene>
    <name evidence="3" type="ORF">GCM10009749_33680</name>
</gene>
<reference evidence="3 4" key="1">
    <citation type="journal article" date="2019" name="Int. J. Syst. Evol. Microbiol.">
        <title>The Global Catalogue of Microorganisms (GCM) 10K type strain sequencing project: providing services to taxonomists for standard genome sequencing and annotation.</title>
        <authorList>
            <consortium name="The Broad Institute Genomics Platform"/>
            <consortium name="The Broad Institute Genome Sequencing Center for Infectious Disease"/>
            <person name="Wu L."/>
            <person name="Ma J."/>
        </authorList>
    </citation>
    <scope>NUCLEOTIDE SEQUENCE [LARGE SCALE GENOMIC DNA]</scope>
    <source>
        <strain evidence="3 4">JCM 14322</strain>
    </source>
</reference>